<sequence>MSASKAEWYAGLEQGDRTRIAAFRDRTKGSTQADYDREANAFVATISEGARAGFNTHYGATHPPRDPNARTGTPPAAARRARRGPVETGPNNAEEVNGESMTSQVNMKFMEDIKYHSTSNNVADSIVLENIAADWKSQGLPPQQCLRAAIELTRYFADVGASEQTDVTGQGEGIDLEREVLAATVASHCTIRQFCSYYAKVVWNMMIYDDVPPANWARFNFPHEQRFAGFDFFEGVLSPAALEPRGGLLRKPSRDEINAYMTNKHVHIARANKGRSRLGTTAAELTHGELYEGEGAYELENP</sequence>
<evidence type="ECO:0000256" key="4">
    <source>
        <dbReference type="ARBA" id="ARBA00022561"/>
    </source>
</evidence>
<protein>
    <submittedName>
        <fullName evidence="9">Coat protein</fullName>
    </submittedName>
</protein>
<keyword evidence="3" id="KW-1139">Helical capsid protein</keyword>
<proteinExistence type="predicted"/>
<feature type="domain" description="Potexviruses and carlaviruses coat protein" evidence="8">
    <location>
        <begin position="226"/>
        <end position="241"/>
    </location>
</feature>
<dbReference type="OrthoDB" id="15901at10239"/>
<dbReference type="GeneID" id="33349970"/>
<dbReference type="PRINTS" id="PR00232">
    <property type="entry name" value="POTXCARLCOAT"/>
</dbReference>
<dbReference type="PROSITE" id="PS00418">
    <property type="entry name" value="POTEX_CARLAVIRUS_COAT"/>
    <property type="match status" value="1"/>
</dbReference>
<dbReference type="EMBL" id="MF078061">
    <property type="protein sequence ID" value="ASE06184.1"/>
    <property type="molecule type" value="Genomic_RNA"/>
</dbReference>
<dbReference type="KEGG" id="vg:33349970"/>
<dbReference type="RefSeq" id="YP_009389423.1">
    <property type="nucleotide sequence ID" value="NC_035190.1"/>
</dbReference>
<evidence type="ECO:0000256" key="6">
    <source>
        <dbReference type="ARBA" id="ARBA00023274"/>
    </source>
</evidence>
<comment type="function">
    <text evidence="1">Required for genome encapsidation. Forms ribonucleoprotein complexes along with TGB1 helicase and viral RNA.</text>
</comment>
<dbReference type="Proteomes" id="UP000202617">
    <property type="component" value="Segment"/>
</dbReference>
<keyword evidence="10" id="KW-1185">Reference proteome</keyword>
<dbReference type="InterPro" id="IPR000052">
    <property type="entry name" value="Pltvir_coat"/>
</dbReference>
<name>A0A218MK30_9VIRU</name>
<evidence type="ECO:0000256" key="1">
    <source>
        <dbReference type="ARBA" id="ARBA00004032"/>
    </source>
</evidence>
<dbReference type="GO" id="GO:1990904">
    <property type="term" value="C:ribonucleoprotein complex"/>
    <property type="evidence" value="ECO:0007669"/>
    <property type="project" value="UniProtKB-KW"/>
</dbReference>
<evidence type="ECO:0000256" key="7">
    <source>
        <dbReference type="SAM" id="MobiDB-lite"/>
    </source>
</evidence>
<evidence type="ECO:0000313" key="10">
    <source>
        <dbReference type="Proteomes" id="UP000202617"/>
    </source>
</evidence>
<reference evidence="9" key="1">
    <citation type="submission" date="2017-05" db="EMBL/GenBank/DDBJ databases">
        <title>Characterization of complete genome of Euonymus yellow vein virus, a distinct species of Potexvirus (Alphaflexiviridae) isolated from Euonymus bungeanus in Liaoning, North China.</title>
        <authorList>
            <person name="Yang C."/>
            <person name="Han T."/>
        </authorList>
    </citation>
    <scope>NUCLEOTIDE SEQUENCE [LARGE SCALE GENOMIC DNA]</scope>
    <source>
        <strain evidence="9">LNsyA</strain>
    </source>
</reference>
<evidence type="ECO:0000313" key="9">
    <source>
        <dbReference type="EMBL" id="ASE06184.1"/>
    </source>
</evidence>
<evidence type="ECO:0000256" key="3">
    <source>
        <dbReference type="ARBA" id="ARBA00022497"/>
    </source>
</evidence>
<keyword evidence="6" id="KW-0687">Ribonucleoprotein</keyword>
<keyword evidence="4 9" id="KW-0167">Capsid protein</keyword>
<dbReference type="GO" id="GO:0005198">
    <property type="term" value="F:structural molecule activity"/>
    <property type="evidence" value="ECO:0007669"/>
    <property type="project" value="InterPro"/>
</dbReference>
<dbReference type="GO" id="GO:0019029">
    <property type="term" value="C:helical viral capsid"/>
    <property type="evidence" value="ECO:0007669"/>
    <property type="project" value="UniProtKB-KW"/>
</dbReference>
<evidence type="ECO:0000256" key="2">
    <source>
        <dbReference type="ARBA" id="ARBA00004328"/>
    </source>
</evidence>
<evidence type="ECO:0000256" key="5">
    <source>
        <dbReference type="ARBA" id="ARBA00022844"/>
    </source>
</evidence>
<organism evidence="9">
    <name type="scientific">Euonymus yellow vein virus</name>
    <dbReference type="NCBI Taxonomy" id="2013968"/>
    <lineage>
        <taxon>Viruses</taxon>
        <taxon>Riboviria</taxon>
        <taxon>Orthornavirae</taxon>
        <taxon>Kitrinoviricota</taxon>
        <taxon>Alsuviricetes</taxon>
        <taxon>Tymovirales</taxon>
        <taxon>Alphaflexiviridae</taxon>
        <taxon>Potexvirus</taxon>
        <taxon>Potexvirus flavivenae</taxon>
    </lineage>
</organism>
<keyword evidence="5" id="KW-0946">Virion</keyword>
<evidence type="ECO:0000259" key="8">
    <source>
        <dbReference type="PROSITE" id="PS00418"/>
    </source>
</evidence>
<comment type="subcellular location">
    <subcellularLocation>
        <location evidence="2">Virion</location>
    </subcellularLocation>
</comment>
<feature type="region of interest" description="Disordered" evidence="7">
    <location>
        <begin position="58"/>
        <end position="100"/>
    </location>
</feature>
<dbReference type="Pfam" id="PF00286">
    <property type="entry name" value="Flexi_CP"/>
    <property type="match status" value="1"/>
</dbReference>
<feature type="compositionally biased region" description="Low complexity" evidence="7">
    <location>
        <begin position="69"/>
        <end position="78"/>
    </location>
</feature>
<accession>A0A218MK30</accession>